<keyword evidence="1" id="KW-0472">Membrane</keyword>
<keyword evidence="1" id="KW-0812">Transmembrane</keyword>
<organism evidence="2 3">
    <name type="scientific">Undibacterium curvum</name>
    <dbReference type="NCBI Taxonomy" id="2762294"/>
    <lineage>
        <taxon>Bacteria</taxon>
        <taxon>Pseudomonadati</taxon>
        <taxon>Pseudomonadota</taxon>
        <taxon>Betaproteobacteria</taxon>
        <taxon>Burkholderiales</taxon>
        <taxon>Oxalobacteraceae</taxon>
        <taxon>Undibacterium</taxon>
    </lineage>
</organism>
<keyword evidence="3" id="KW-1185">Reference proteome</keyword>
<proteinExistence type="predicted"/>
<evidence type="ECO:0000256" key="1">
    <source>
        <dbReference type="SAM" id="Phobius"/>
    </source>
</evidence>
<evidence type="ECO:0000313" key="2">
    <source>
        <dbReference type="EMBL" id="MBC3932534.1"/>
    </source>
</evidence>
<reference evidence="2 3" key="1">
    <citation type="submission" date="2020-08" db="EMBL/GenBank/DDBJ databases">
        <title>Novel species isolated from subtropical streams in China.</title>
        <authorList>
            <person name="Lu H."/>
        </authorList>
    </citation>
    <scope>NUCLEOTIDE SEQUENCE [LARGE SCALE GENOMIC DNA]</scope>
    <source>
        <strain evidence="2 3">CY22W</strain>
    </source>
</reference>
<name>A0ABR7A6K1_9BURK</name>
<dbReference type="RefSeq" id="WP_186904177.1">
    <property type="nucleotide sequence ID" value="NZ_JACOGD010000006.1"/>
</dbReference>
<dbReference type="EMBL" id="JACOGD010000006">
    <property type="protein sequence ID" value="MBC3932534.1"/>
    <property type="molecule type" value="Genomic_DNA"/>
</dbReference>
<keyword evidence="1" id="KW-1133">Transmembrane helix</keyword>
<feature type="transmembrane region" description="Helical" evidence="1">
    <location>
        <begin position="50"/>
        <end position="73"/>
    </location>
</feature>
<evidence type="ECO:0000313" key="3">
    <source>
        <dbReference type="Proteomes" id="UP000654304"/>
    </source>
</evidence>
<comment type="caution">
    <text evidence="2">The sequence shown here is derived from an EMBL/GenBank/DDBJ whole genome shotgun (WGS) entry which is preliminary data.</text>
</comment>
<sequence>MKFAISLLSFGVLLVALPALGNMYNNHEFTNLVAVIAATNTTVNPPEPSILWYAISAGTGAILITVGILVGYLKEFPKKASA</sequence>
<protein>
    <submittedName>
        <fullName evidence="2">Uncharacterized protein</fullName>
    </submittedName>
</protein>
<dbReference type="Proteomes" id="UP000654304">
    <property type="component" value="Unassembled WGS sequence"/>
</dbReference>
<gene>
    <name evidence="2" type="ORF">H8K43_12670</name>
</gene>
<accession>A0ABR7A6K1</accession>